<proteinExistence type="predicted"/>
<evidence type="ECO:0000313" key="2">
    <source>
        <dbReference type="Proteomes" id="UP001163321"/>
    </source>
</evidence>
<name>A0ACC0WQM4_9STRA</name>
<dbReference type="EMBL" id="CM047589">
    <property type="protein sequence ID" value="KAI9920345.1"/>
    <property type="molecule type" value="Genomic_DNA"/>
</dbReference>
<keyword evidence="2" id="KW-1185">Reference proteome</keyword>
<accession>A0ACC0WQM4</accession>
<reference evidence="1 2" key="1">
    <citation type="journal article" date="2022" name="bioRxiv">
        <title>The genome of the oomycete Peronosclerospora sorghi, a cosmopolitan pathogen of maize and sorghum, is inflated with dispersed pseudogenes.</title>
        <authorList>
            <person name="Fletcher K."/>
            <person name="Martin F."/>
            <person name="Isakeit T."/>
            <person name="Cavanaugh K."/>
            <person name="Magill C."/>
            <person name="Michelmore R."/>
        </authorList>
    </citation>
    <scope>NUCLEOTIDE SEQUENCE [LARGE SCALE GENOMIC DNA]</scope>
    <source>
        <strain evidence="1">P6</strain>
    </source>
</reference>
<organism evidence="1 2">
    <name type="scientific">Peronosclerospora sorghi</name>
    <dbReference type="NCBI Taxonomy" id="230839"/>
    <lineage>
        <taxon>Eukaryota</taxon>
        <taxon>Sar</taxon>
        <taxon>Stramenopiles</taxon>
        <taxon>Oomycota</taxon>
        <taxon>Peronosporomycetes</taxon>
        <taxon>Peronosporales</taxon>
        <taxon>Peronosporaceae</taxon>
        <taxon>Peronosclerospora</taxon>
    </lineage>
</organism>
<evidence type="ECO:0000313" key="1">
    <source>
        <dbReference type="EMBL" id="KAI9920345.1"/>
    </source>
</evidence>
<comment type="caution">
    <text evidence="1">The sequence shown here is derived from an EMBL/GenBank/DDBJ whole genome shotgun (WGS) entry which is preliminary data.</text>
</comment>
<gene>
    <name evidence="1" type="ORF">PsorP6_015828</name>
</gene>
<protein>
    <submittedName>
        <fullName evidence="1">Uncharacterized protein</fullName>
    </submittedName>
</protein>
<dbReference type="Proteomes" id="UP001163321">
    <property type="component" value="Chromosome 10"/>
</dbReference>
<sequence>MQIASSGCTTVTCLEDGCADAYQFPKDDRKKHACSDTTSVVLTFCPNGTGEQPFQSQQEQPDQSHQEQPDQVQQEQPEQSQQEQPKQGQFSPESKTDAPTPAPTPSVPPARVPVDAPPVSTKESVTPSPAKTMTQSSRPPVIPCEVSTLETPVAAMESPSTIAPNLETSRNSSRTASRVAVDSKKADVHETTSASLPPIYSSKSKASNVRASSTHDGKTDPESPIVDPMQEITPTSAATTTVSSSRTNSYSARPSVSTSDGAESVTTQSRQDGCGSSAGTYVATGLGSLSVVAAVVMVLFTQKKKQALDEKEDYRAQYLMTPVTEISVF</sequence>